<reference evidence="1" key="1">
    <citation type="journal article" date="2021" name="Microb. Physiol.">
        <title>Proteogenomic Insights into the Physiology of Marine, Sulfate-Reducing, Filamentous Desulfonema limicola and Desulfonema magnum.</title>
        <authorList>
            <person name="Schnaars V."/>
            <person name="Wohlbrand L."/>
            <person name="Scheve S."/>
            <person name="Hinrichs C."/>
            <person name="Reinhardt R."/>
            <person name="Rabus R."/>
        </authorList>
    </citation>
    <scope>NUCLEOTIDE SEQUENCE</scope>
    <source>
        <strain evidence="1">5ac10</strain>
    </source>
</reference>
<sequence length="74" mass="8959">MTNVEQLYQQYIQYIPVEEQLELISIISRKIMRQSKPEYKKRRSLLELEGLGAEIWEGIDGQKYVDNLRNEWEQ</sequence>
<evidence type="ECO:0000313" key="2">
    <source>
        <dbReference type="Proteomes" id="UP000663720"/>
    </source>
</evidence>
<protein>
    <submittedName>
        <fullName evidence="1">Uncharacterized protein</fullName>
    </submittedName>
</protein>
<dbReference type="AlphaFoldDB" id="A0A975B3H4"/>
<name>A0A975B3H4_9BACT</name>
<keyword evidence="2" id="KW-1185">Reference proteome</keyword>
<dbReference type="KEGG" id="dli:dnl_03210"/>
<organism evidence="1 2">
    <name type="scientific">Desulfonema limicola</name>
    <dbReference type="NCBI Taxonomy" id="45656"/>
    <lineage>
        <taxon>Bacteria</taxon>
        <taxon>Pseudomonadati</taxon>
        <taxon>Thermodesulfobacteriota</taxon>
        <taxon>Desulfobacteria</taxon>
        <taxon>Desulfobacterales</taxon>
        <taxon>Desulfococcaceae</taxon>
        <taxon>Desulfonema</taxon>
    </lineage>
</organism>
<dbReference type="EMBL" id="CP061799">
    <property type="protein sequence ID" value="QTA78109.1"/>
    <property type="molecule type" value="Genomic_DNA"/>
</dbReference>
<proteinExistence type="predicted"/>
<evidence type="ECO:0000313" key="1">
    <source>
        <dbReference type="EMBL" id="QTA78109.1"/>
    </source>
</evidence>
<dbReference type="Proteomes" id="UP000663720">
    <property type="component" value="Chromosome"/>
</dbReference>
<gene>
    <name evidence="1" type="ORF">dnl_03210</name>
</gene>
<dbReference type="RefSeq" id="WP_207690010.1">
    <property type="nucleotide sequence ID" value="NZ_CP061799.1"/>
</dbReference>
<accession>A0A975B3H4</accession>